<dbReference type="EMBL" id="BAABAK010000011">
    <property type="protein sequence ID" value="GAA3971434.1"/>
    <property type="molecule type" value="Genomic_DNA"/>
</dbReference>
<gene>
    <name evidence="1" type="ORF">GCM10022246_24880</name>
</gene>
<keyword evidence="2" id="KW-1185">Reference proteome</keyword>
<dbReference type="Proteomes" id="UP001501081">
    <property type="component" value="Unassembled WGS sequence"/>
</dbReference>
<evidence type="ECO:0000313" key="2">
    <source>
        <dbReference type="Proteomes" id="UP001501081"/>
    </source>
</evidence>
<evidence type="ECO:0000313" key="1">
    <source>
        <dbReference type="EMBL" id="GAA3971434.1"/>
    </source>
</evidence>
<dbReference type="RefSeq" id="WP_344767488.1">
    <property type="nucleotide sequence ID" value="NZ_BAABAK010000011.1"/>
</dbReference>
<comment type="caution">
    <text evidence="1">The sequence shown here is derived from an EMBL/GenBank/DDBJ whole genome shotgun (WGS) entry which is preliminary data.</text>
</comment>
<protein>
    <submittedName>
        <fullName evidence="1">Uncharacterized protein</fullName>
    </submittedName>
</protein>
<proteinExistence type="predicted"/>
<accession>A0ABP7PUG2</accession>
<organism evidence="1 2">
    <name type="scientific">Pedobacter ginsengiterrae</name>
    <dbReference type="NCBI Taxonomy" id="871696"/>
    <lineage>
        <taxon>Bacteria</taxon>
        <taxon>Pseudomonadati</taxon>
        <taxon>Bacteroidota</taxon>
        <taxon>Sphingobacteriia</taxon>
        <taxon>Sphingobacteriales</taxon>
        <taxon>Sphingobacteriaceae</taxon>
        <taxon>Pedobacter</taxon>
    </lineage>
</organism>
<reference evidence="2" key="1">
    <citation type="journal article" date="2019" name="Int. J. Syst. Evol. Microbiol.">
        <title>The Global Catalogue of Microorganisms (GCM) 10K type strain sequencing project: providing services to taxonomists for standard genome sequencing and annotation.</title>
        <authorList>
            <consortium name="The Broad Institute Genomics Platform"/>
            <consortium name="The Broad Institute Genome Sequencing Center for Infectious Disease"/>
            <person name="Wu L."/>
            <person name="Ma J."/>
        </authorList>
    </citation>
    <scope>NUCLEOTIDE SEQUENCE [LARGE SCALE GENOMIC DNA]</scope>
    <source>
        <strain evidence="2">JCM 17338</strain>
    </source>
</reference>
<sequence>MKDKSLRFTDNPLAEEMPYAFNTKDFMAEDWQVVSKVDHVKLVENLNKA</sequence>
<name>A0ABP7PUG2_9SPHI</name>